<dbReference type="EMBL" id="CAJVPJ010000128">
    <property type="protein sequence ID" value="CAG8482534.1"/>
    <property type="molecule type" value="Genomic_DNA"/>
</dbReference>
<evidence type="ECO:0000313" key="2">
    <source>
        <dbReference type="Proteomes" id="UP000789572"/>
    </source>
</evidence>
<dbReference type="AlphaFoldDB" id="A0A9N8WGH3"/>
<dbReference type="Proteomes" id="UP000789572">
    <property type="component" value="Unassembled WGS sequence"/>
</dbReference>
<reference evidence="1" key="1">
    <citation type="submission" date="2021-06" db="EMBL/GenBank/DDBJ databases">
        <authorList>
            <person name="Kallberg Y."/>
            <person name="Tangrot J."/>
            <person name="Rosling A."/>
        </authorList>
    </citation>
    <scope>NUCLEOTIDE SEQUENCE</scope>
    <source>
        <strain evidence="1">IA702</strain>
    </source>
</reference>
<evidence type="ECO:0000313" key="1">
    <source>
        <dbReference type="EMBL" id="CAG8482534.1"/>
    </source>
</evidence>
<name>A0A9N8WGH3_9GLOM</name>
<sequence length="253" mass="28682">MSVKLERSEKLDVTTLGTRQAAKVNMILAKIEEILKERKMKDVITINLPGLDEAGASVHEAIHENYNAEIIGSKLFIKFDGLAKEELHFKLGVSATTHNPDWRIASNAICIVQGAQLRPDLGVWYRRPTLPQRVHPIINRAPPPNVWIEVFFNNSDRDNALYKIAFVQRIYPRIKYIGIGLPDSVLPYLPNPSPGIPSSPATPQNSRPSQAPYIIYWNVNNNPVYYKIDSWNEHLVLGCGWTLEFNIVLNIYT</sequence>
<comment type="caution">
    <text evidence="1">The sequence shown here is derived from an EMBL/GenBank/DDBJ whole genome shotgun (WGS) entry which is preliminary data.</text>
</comment>
<accession>A0A9N8WGH3</accession>
<protein>
    <submittedName>
        <fullName evidence="1">2000_t:CDS:1</fullName>
    </submittedName>
</protein>
<keyword evidence="2" id="KW-1185">Reference proteome</keyword>
<proteinExistence type="predicted"/>
<gene>
    <name evidence="1" type="ORF">POCULU_LOCUS1631</name>
</gene>
<organism evidence="1 2">
    <name type="scientific">Paraglomus occultum</name>
    <dbReference type="NCBI Taxonomy" id="144539"/>
    <lineage>
        <taxon>Eukaryota</taxon>
        <taxon>Fungi</taxon>
        <taxon>Fungi incertae sedis</taxon>
        <taxon>Mucoromycota</taxon>
        <taxon>Glomeromycotina</taxon>
        <taxon>Glomeromycetes</taxon>
        <taxon>Paraglomerales</taxon>
        <taxon>Paraglomeraceae</taxon>
        <taxon>Paraglomus</taxon>
    </lineage>
</organism>
<dbReference type="OrthoDB" id="2308976at2759"/>